<gene>
    <name evidence="2" type="primary">si:ch73-15b2.5</name>
</gene>
<accession>A0A8C4ZM44</accession>
<dbReference type="SUPFAM" id="SSF50729">
    <property type="entry name" value="PH domain-like"/>
    <property type="match status" value="1"/>
</dbReference>
<dbReference type="Gene3D" id="2.30.29.30">
    <property type="entry name" value="Pleckstrin-homology domain (PH domain)/Phosphotyrosine-binding domain (PTB)"/>
    <property type="match status" value="1"/>
</dbReference>
<evidence type="ECO:0000259" key="1">
    <source>
        <dbReference type="PROSITE" id="PS50010"/>
    </source>
</evidence>
<dbReference type="PANTHER" id="PTHR12845">
    <property type="entry name" value="GUANINE NUCLEOTIDE EXCHANGE FACTOR"/>
    <property type="match status" value="1"/>
</dbReference>
<feature type="domain" description="DH" evidence="1">
    <location>
        <begin position="228"/>
        <end position="412"/>
    </location>
</feature>
<dbReference type="GO" id="GO:0005085">
    <property type="term" value="F:guanyl-nucleotide exchange factor activity"/>
    <property type="evidence" value="ECO:0007669"/>
    <property type="project" value="InterPro"/>
</dbReference>
<dbReference type="GO" id="GO:0005634">
    <property type="term" value="C:nucleus"/>
    <property type="evidence" value="ECO:0007669"/>
    <property type="project" value="TreeGrafter"/>
</dbReference>
<dbReference type="AlphaFoldDB" id="A0A8C4ZM44"/>
<reference evidence="2" key="1">
    <citation type="submission" date="2025-08" db="UniProtKB">
        <authorList>
            <consortium name="Ensembl"/>
        </authorList>
    </citation>
    <scope>IDENTIFICATION</scope>
</reference>
<proteinExistence type="predicted"/>
<dbReference type="SUPFAM" id="SSF48065">
    <property type="entry name" value="DBL homology domain (DH-domain)"/>
    <property type="match status" value="1"/>
</dbReference>
<dbReference type="PROSITE" id="PS50010">
    <property type="entry name" value="DH_2"/>
    <property type="match status" value="1"/>
</dbReference>
<keyword evidence="3" id="KW-1185">Reference proteome</keyword>
<dbReference type="InterPro" id="IPR035899">
    <property type="entry name" value="DBL_dom_sf"/>
</dbReference>
<organism evidence="2 3">
    <name type="scientific">Gadus morhua</name>
    <name type="common">Atlantic cod</name>
    <dbReference type="NCBI Taxonomy" id="8049"/>
    <lineage>
        <taxon>Eukaryota</taxon>
        <taxon>Metazoa</taxon>
        <taxon>Chordata</taxon>
        <taxon>Craniata</taxon>
        <taxon>Vertebrata</taxon>
        <taxon>Euteleostomi</taxon>
        <taxon>Actinopterygii</taxon>
        <taxon>Neopterygii</taxon>
        <taxon>Teleostei</taxon>
        <taxon>Neoteleostei</taxon>
        <taxon>Acanthomorphata</taxon>
        <taxon>Zeiogadaria</taxon>
        <taxon>Gadariae</taxon>
        <taxon>Gadiformes</taxon>
        <taxon>Gadoidei</taxon>
        <taxon>Gadidae</taxon>
        <taxon>Gadus</taxon>
    </lineage>
</organism>
<dbReference type="GO" id="GO:0005737">
    <property type="term" value="C:cytoplasm"/>
    <property type="evidence" value="ECO:0007669"/>
    <property type="project" value="TreeGrafter"/>
</dbReference>
<dbReference type="PANTHER" id="PTHR12845:SF2">
    <property type="entry name" value="DH DOMAIN-CONTAINING PROTEIN-RELATED"/>
    <property type="match status" value="1"/>
</dbReference>
<evidence type="ECO:0000313" key="3">
    <source>
        <dbReference type="Proteomes" id="UP000694546"/>
    </source>
</evidence>
<dbReference type="OMA" id="HEIVTEC"/>
<evidence type="ECO:0000313" key="2">
    <source>
        <dbReference type="Ensembl" id="ENSGMOP00000017803.2"/>
    </source>
</evidence>
<dbReference type="OrthoDB" id="27593at2759"/>
<dbReference type="SMART" id="SM00325">
    <property type="entry name" value="RhoGEF"/>
    <property type="match status" value="1"/>
</dbReference>
<reference evidence="2" key="2">
    <citation type="submission" date="2025-09" db="UniProtKB">
        <authorList>
            <consortium name="Ensembl"/>
        </authorList>
    </citation>
    <scope>IDENTIFICATION</scope>
</reference>
<dbReference type="GeneTree" id="ENSGT01030000234571"/>
<name>A0A8C4ZM44_GADMO</name>
<dbReference type="CDD" id="cd00160">
    <property type="entry name" value="RhoGEF"/>
    <property type="match status" value="1"/>
</dbReference>
<dbReference type="Ensembl" id="ENSGMOT00000018242.2">
    <property type="protein sequence ID" value="ENSGMOP00000017803.2"/>
    <property type="gene ID" value="ENSGMOG00000016543.2"/>
</dbReference>
<sequence>MMNSMEEPGHLSQTMKAWAHFLNEGEKTEDPCEGTAVDIAVALRSVASARTWSLGKAGSRVDRFMSAFGLEKECVEDLSPTVVEAQTTGGPADPVAPFKSKYLHVFPLYQDYCHHAVEDLPGEGLVPEPIRSQSCEDLPGEGLVPEPITSESILALQGIRFRAKFQVIVPPPQVTVLPPQVIVPPPQVTVAPPPPARFPRDRLTTFWQDLDEVKECGVLATLSPREVHRQEAMFEVIGSEASYLRSLGVAVNHFMASKKLSRTVSPLEHHVLFSNLRHVMSASESFLVALERLLGECVVIPQLGGLMLQHCPRFRALYVPYLSNMMFQEALVNKLLQENKGFVSALKTLERDPVCQRRSLKSFLVLPFQRITRLKLLMEHVLTLTEPDADSYLTLIKALVGLHKVIMECNEGVRRMKQIEELVRLEVLLDFNNLKLLPLVVKGRFLLHDGPLRQLNRVGSDSKISFTDVHLHLFSDLLVISVQKEQRFGVLDHTSFPGNVRVELVNAGMLALPTDSFLLHLSQNHAGHATALILAARSRSDQMAWMKMLSAQS</sequence>
<dbReference type="Proteomes" id="UP000694546">
    <property type="component" value="Chromosome 13"/>
</dbReference>
<dbReference type="InterPro" id="IPR000219">
    <property type="entry name" value="DH_dom"/>
</dbReference>
<dbReference type="InterPro" id="IPR047271">
    <property type="entry name" value="Ephexin-like"/>
</dbReference>
<dbReference type="InterPro" id="IPR011993">
    <property type="entry name" value="PH-like_dom_sf"/>
</dbReference>
<dbReference type="Pfam" id="PF00621">
    <property type="entry name" value="RhoGEF"/>
    <property type="match status" value="1"/>
</dbReference>
<dbReference type="Gene3D" id="1.20.900.10">
    <property type="entry name" value="Dbl homology (DH) domain"/>
    <property type="match status" value="1"/>
</dbReference>
<protein>
    <recommendedName>
        <fullName evidence="1">DH domain-containing protein</fullName>
    </recommendedName>
</protein>